<accession>A0ABZ2NH29</accession>
<dbReference type="PIRSF" id="PIRSF033725">
    <property type="entry name" value="UCP033725"/>
    <property type="match status" value="1"/>
</dbReference>
<sequence length="132" mass="15436">MRNGIRALYNDLEFEVIIHDQMKFELFTKDPSAASLGFVIDSTGHYCKNVRRDDITSIYRGRYIAIYKGLEFPIFKEENNKILLGSGTAGPNIIEKYGFIQVERFEYENWVEKNEIEKIIEIKKPMWGFSSP</sequence>
<dbReference type="InterPro" id="IPR017020">
    <property type="entry name" value="UCP033725"/>
</dbReference>
<evidence type="ECO:0000313" key="2">
    <source>
        <dbReference type="Proteomes" id="UP001377337"/>
    </source>
</evidence>
<organism evidence="1 2">
    <name type="scientific">Metabacillus sediminis</name>
    <dbReference type="NCBI Taxonomy" id="3117746"/>
    <lineage>
        <taxon>Bacteria</taxon>
        <taxon>Bacillati</taxon>
        <taxon>Bacillota</taxon>
        <taxon>Bacilli</taxon>
        <taxon>Bacillales</taxon>
        <taxon>Bacillaceae</taxon>
        <taxon>Metabacillus</taxon>
    </lineage>
</organism>
<dbReference type="Proteomes" id="UP001377337">
    <property type="component" value="Chromosome"/>
</dbReference>
<dbReference type="EMBL" id="CP147407">
    <property type="protein sequence ID" value="WXB96541.1"/>
    <property type="molecule type" value="Genomic_DNA"/>
</dbReference>
<evidence type="ECO:0000313" key="1">
    <source>
        <dbReference type="EMBL" id="WXB96541.1"/>
    </source>
</evidence>
<name>A0ABZ2NH29_9BACI</name>
<reference evidence="1 2" key="1">
    <citation type="submission" date="2024-02" db="EMBL/GenBank/DDBJ databases">
        <title>Seven novel Bacillus-like species.</title>
        <authorList>
            <person name="Liu G."/>
        </authorList>
    </citation>
    <scope>NUCLEOTIDE SEQUENCE [LARGE SCALE GENOMIC DNA]</scope>
    <source>
        <strain evidence="1 2">FJAT-52054</strain>
    </source>
</reference>
<gene>
    <name evidence="1" type="ORF">WCV65_18715</name>
</gene>
<keyword evidence="2" id="KW-1185">Reference proteome</keyword>
<protein>
    <submittedName>
        <fullName evidence="1">Uncharacterized protein</fullName>
    </submittedName>
</protein>
<proteinExistence type="predicted"/>
<dbReference type="RefSeq" id="WP_338778590.1">
    <property type="nucleotide sequence ID" value="NZ_CP147407.1"/>
</dbReference>